<protein>
    <recommendedName>
        <fullName evidence="5">TRAF-type domain-containing protein</fullName>
    </recommendedName>
</protein>
<keyword evidence="2 4" id="KW-0863">Zinc-finger</keyword>
<dbReference type="EMBL" id="HBHP01007253">
    <property type="protein sequence ID" value="CAD9753013.1"/>
    <property type="molecule type" value="Transcribed_RNA"/>
</dbReference>
<evidence type="ECO:0000259" key="5">
    <source>
        <dbReference type="PROSITE" id="PS50145"/>
    </source>
</evidence>
<dbReference type="AlphaFoldDB" id="A0A7S2TL06"/>
<feature type="domain" description="TRAF-type" evidence="5">
    <location>
        <begin position="84"/>
        <end position="135"/>
    </location>
</feature>
<dbReference type="PANTHER" id="PTHR16295:SF10">
    <property type="entry name" value="EXPRESSED PROTEIN"/>
    <property type="match status" value="1"/>
</dbReference>
<proteinExistence type="predicted"/>
<accession>A0A7S2TL06</accession>
<keyword evidence="1 4" id="KW-0479">Metal-binding</keyword>
<dbReference type="InterPro" id="IPR051986">
    <property type="entry name" value="Innate_Immune_Apopt_Reg"/>
</dbReference>
<dbReference type="GO" id="GO:0005739">
    <property type="term" value="C:mitochondrion"/>
    <property type="evidence" value="ECO:0007669"/>
    <property type="project" value="TreeGrafter"/>
</dbReference>
<sequence length="180" mass="20418">MCPVCRKDIPEKSFALHEMQCARLNVWCPKCQKCIRRTEAPKHKHCEKCNAVVTPQSYDEHMLKVHGPVTCECGATMEAMRLEAHKRNECPMRRVKCKYCGILVVHLELEAHMRLCGGKSVACRICGTEVPRRKLDAHLAAVHRINPSLMQESKEMYDPVSLDIARAKAASLLEPSVVKR</sequence>
<evidence type="ECO:0000256" key="4">
    <source>
        <dbReference type="PROSITE-ProRule" id="PRU00207"/>
    </source>
</evidence>
<dbReference type="InterPro" id="IPR013083">
    <property type="entry name" value="Znf_RING/FYVE/PHD"/>
</dbReference>
<evidence type="ECO:0000313" key="6">
    <source>
        <dbReference type="EMBL" id="CAD9753013.1"/>
    </source>
</evidence>
<keyword evidence="3 4" id="KW-0862">Zinc</keyword>
<name>A0A7S2TL06_9EUKA</name>
<feature type="zinc finger region" description="TRAF-type" evidence="4">
    <location>
        <begin position="84"/>
        <end position="135"/>
    </location>
</feature>
<dbReference type="Gene3D" id="3.30.40.10">
    <property type="entry name" value="Zinc/RING finger domain, C3HC4 (zinc finger)"/>
    <property type="match status" value="2"/>
</dbReference>
<organism evidence="6">
    <name type="scientific">Lotharella oceanica</name>
    <dbReference type="NCBI Taxonomy" id="641309"/>
    <lineage>
        <taxon>Eukaryota</taxon>
        <taxon>Sar</taxon>
        <taxon>Rhizaria</taxon>
        <taxon>Cercozoa</taxon>
        <taxon>Chlorarachniophyceae</taxon>
        <taxon>Lotharella</taxon>
    </lineage>
</organism>
<dbReference type="GO" id="GO:0008270">
    <property type="term" value="F:zinc ion binding"/>
    <property type="evidence" value="ECO:0007669"/>
    <property type="project" value="UniProtKB-KW"/>
</dbReference>
<evidence type="ECO:0000256" key="3">
    <source>
        <dbReference type="ARBA" id="ARBA00022833"/>
    </source>
</evidence>
<dbReference type="InterPro" id="IPR001293">
    <property type="entry name" value="Znf_TRAF"/>
</dbReference>
<evidence type="ECO:0000256" key="1">
    <source>
        <dbReference type="ARBA" id="ARBA00022723"/>
    </source>
</evidence>
<gene>
    <name evidence="6" type="ORF">LSP00402_LOCUS4495</name>
</gene>
<dbReference type="PROSITE" id="PS50145">
    <property type="entry name" value="ZF_TRAF"/>
    <property type="match status" value="1"/>
</dbReference>
<evidence type="ECO:0000256" key="2">
    <source>
        <dbReference type="ARBA" id="ARBA00022771"/>
    </source>
</evidence>
<dbReference type="SUPFAM" id="SSF49599">
    <property type="entry name" value="TRAF domain-like"/>
    <property type="match status" value="1"/>
</dbReference>
<reference evidence="6" key="1">
    <citation type="submission" date="2021-01" db="EMBL/GenBank/DDBJ databases">
        <authorList>
            <person name="Corre E."/>
            <person name="Pelletier E."/>
            <person name="Niang G."/>
            <person name="Scheremetjew M."/>
            <person name="Finn R."/>
            <person name="Kale V."/>
            <person name="Holt S."/>
            <person name="Cochrane G."/>
            <person name="Meng A."/>
            <person name="Brown T."/>
            <person name="Cohen L."/>
        </authorList>
    </citation>
    <scope>NUCLEOTIDE SEQUENCE</scope>
    <source>
        <strain evidence="6">CCMP622</strain>
    </source>
</reference>
<dbReference type="PANTHER" id="PTHR16295">
    <property type="entry name" value="TRAF-TYPE ZINC FINGER PROTEIN-RELATED"/>
    <property type="match status" value="1"/>
</dbReference>
<dbReference type="Pfam" id="PF02176">
    <property type="entry name" value="zf-TRAF"/>
    <property type="match status" value="1"/>
</dbReference>